<feature type="signal peptide" evidence="6">
    <location>
        <begin position="1"/>
        <end position="24"/>
    </location>
</feature>
<evidence type="ECO:0000256" key="2">
    <source>
        <dbReference type="ARBA" id="ARBA00022448"/>
    </source>
</evidence>
<proteinExistence type="inferred from homology"/>
<evidence type="ECO:0000256" key="4">
    <source>
        <dbReference type="PIRNR" id="PIRNR002756"/>
    </source>
</evidence>
<comment type="similarity">
    <text evidence="1 4">Belongs to the PstS family.</text>
</comment>
<comment type="caution">
    <text evidence="8">The sequence shown here is derived from an EMBL/GenBank/DDBJ whole genome shotgun (WGS) entry which is preliminary data.</text>
</comment>
<dbReference type="InterPro" id="IPR005673">
    <property type="entry name" value="ABC_phos-bd_PstS"/>
</dbReference>
<dbReference type="AlphaFoldDB" id="A0A7J5C099"/>
<keyword evidence="9" id="KW-1185">Reference proteome</keyword>
<evidence type="ECO:0000313" key="8">
    <source>
        <dbReference type="EMBL" id="KAB1660329.1"/>
    </source>
</evidence>
<dbReference type="SUPFAM" id="SSF53850">
    <property type="entry name" value="Periplasmic binding protein-like II"/>
    <property type="match status" value="1"/>
</dbReference>
<dbReference type="InterPro" id="IPR050962">
    <property type="entry name" value="Phosphate-bind_PstS"/>
</dbReference>
<keyword evidence="3 4" id="KW-0592">Phosphate transport</keyword>
<dbReference type="GO" id="GO:0042301">
    <property type="term" value="F:phosphate ion binding"/>
    <property type="evidence" value="ECO:0007669"/>
    <property type="project" value="InterPro"/>
</dbReference>
<accession>A0A7J5C099</accession>
<evidence type="ECO:0000256" key="5">
    <source>
        <dbReference type="SAM" id="MobiDB-lite"/>
    </source>
</evidence>
<dbReference type="Pfam" id="PF12849">
    <property type="entry name" value="PBP_like_2"/>
    <property type="match status" value="1"/>
</dbReference>
<protein>
    <recommendedName>
        <fullName evidence="4">Phosphate-binding protein</fullName>
    </recommendedName>
</protein>
<dbReference type="PANTHER" id="PTHR42996">
    <property type="entry name" value="PHOSPHATE-BINDING PROTEIN PSTS"/>
    <property type="match status" value="1"/>
</dbReference>
<dbReference type="InterPro" id="IPR024370">
    <property type="entry name" value="PBP_domain"/>
</dbReference>
<evidence type="ECO:0000256" key="1">
    <source>
        <dbReference type="ARBA" id="ARBA00008725"/>
    </source>
</evidence>
<evidence type="ECO:0000313" key="9">
    <source>
        <dbReference type="Proteomes" id="UP000467240"/>
    </source>
</evidence>
<dbReference type="GO" id="GO:0043190">
    <property type="term" value="C:ATP-binding cassette (ABC) transporter complex"/>
    <property type="evidence" value="ECO:0007669"/>
    <property type="project" value="InterPro"/>
</dbReference>
<dbReference type="PROSITE" id="PS51257">
    <property type="entry name" value="PROKAR_LIPOPROTEIN"/>
    <property type="match status" value="1"/>
</dbReference>
<keyword evidence="6" id="KW-0732">Signal</keyword>
<evidence type="ECO:0000256" key="3">
    <source>
        <dbReference type="ARBA" id="ARBA00022592"/>
    </source>
</evidence>
<dbReference type="EMBL" id="WBJZ01000003">
    <property type="protein sequence ID" value="KAB1660329.1"/>
    <property type="molecule type" value="Genomic_DNA"/>
</dbReference>
<dbReference type="RefSeq" id="WP_158039429.1">
    <property type="nucleotide sequence ID" value="NZ_JACCFV010000001.1"/>
</dbReference>
<dbReference type="PIRSF" id="PIRSF002756">
    <property type="entry name" value="PstS"/>
    <property type="match status" value="1"/>
</dbReference>
<reference evidence="8 9" key="1">
    <citation type="submission" date="2019-09" db="EMBL/GenBank/DDBJ databases">
        <title>Phylogeny of genus Pseudoclavibacter and closely related genus.</title>
        <authorList>
            <person name="Li Y."/>
        </authorList>
    </citation>
    <scope>NUCLEOTIDE SEQUENCE [LARGE SCALE GENOMIC DNA]</scope>
    <source>
        <strain evidence="8 9">DSM 23821</strain>
    </source>
</reference>
<dbReference type="Gene3D" id="3.40.190.10">
    <property type="entry name" value="Periplasmic binding protein-like II"/>
    <property type="match status" value="2"/>
</dbReference>
<evidence type="ECO:0000256" key="6">
    <source>
        <dbReference type="SAM" id="SignalP"/>
    </source>
</evidence>
<keyword evidence="2 4" id="KW-0813">Transport</keyword>
<feature type="chain" id="PRO_5039498790" description="Phosphate-binding protein" evidence="6">
    <location>
        <begin position="25"/>
        <end position="363"/>
    </location>
</feature>
<name>A0A7J5C099_9MICO</name>
<dbReference type="Proteomes" id="UP000467240">
    <property type="component" value="Unassembled WGS sequence"/>
</dbReference>
<dbReference type="PANTHER" id="PTHR42996:SF1">
    <property type="entry name" value="PHOSPHATE-BINDING PROTEIN PSTS"/>
    <property type="match status" value="1"/>
</dbReference>
<sequence>MKLTRIGATLAMTAVAALTLAACATNETPATGGEGQTAGDLTGTLAGSGASSQGTAQTTWIAGFQALQPGIQINYAGGGSGAGRTDFQNGTSQFIGSDRAFKKDEIEAGGFSGCADGSDLVEIPAYISPIAIAFNVEGVDKLTLDPATLAGIFAGTITTWNDPAIAATNEGVTLPDLAINPVHRSDKSGTTGNFTEYLDAAAPDVWTYGSVEEWPIQGGEAAQETPGVQNAIKTGNGTIGYLDNSAAGDFTIASLKVGDKVVELSPDAASAVVDASTIEEGRAPTDLVYDLNRTEEGVYPVVLVSYLIGCAEYADPAVGANVKAYFEYVVSADGQNAAAETAHSAPLSADLQKKAAEAAGAIK</sequence>
<gene>
    <name evidence="8" type="primary">pstS</name>
    <name evidence="8" type="ORF">F8O01_03115</name>
</gene>
<dbReference type="OrthoDB" id="9801510at2"/>
<dbReference type="CDD" id="cd13565">
    <property type="entry name" value="PBP2_PstS"/>
    <property type="match status" value="1"/>
</dbReference>
<organism evidence="8 9">
    <name type="scientific">Pseudoclavibacter chungangensis</name>
    <dbReference type="NCBI Taxonomy" id="587635"/>
    <lineage>
        <taxon>Bacteria</taxon>
        <taxon>Bacillati</taxon>
        <taxon>Actinomycetota</taxon>
        <taxon>Actinomycetes</taxon>
        <taxon>Micrococcales</taxon>
        <taxon>Microbacteriaceae</taxon>
        <taxon>Pseudoclavibacter</taxon>
    </lineage>
</organism>
<dbReference type="NCBIfam" id="TIGR00975">
    <property type="entry name" value="3a0107s03"/>
    <property type="match status" value="1"/>
</dbReference>
<evidence type="ECO:0000259" key="7">
    <source>
        <dbReference type="Pfam" id="PF12849"/>
    </source>
</evidence>
<feature type="domain" description="PBP" evidence="7">
    <location>
        <begin position="39"/>
        <end position="332"/>
    </location>
</feature>
<dbReference type="GO" id="GO:0035435">
    <property type="term" value="P:phosphate ion transmembrane transport"/>
    <property type="evidence" value="ECO:0007669"/>
    <property type="project" value="InterPro"/>
</dbReference>
<feature type="region of interest" description="Disordered" evidence="5">
    <location>
        <begin position="28"/>
        <end position="50"/>
    </location>
</feature>